<evidence type="ECO:0000313" key="2">
    <source>
        <dbReference type="EMBL" id="WIV21392.1"/>
    </source>
</evidence>
<name>A0ABY8X769_9BACL</name>
<accession>A0ABY8X769</accession>
<evidence type="ECO:0000313" key="3">
    <source>
        <dbReference type="Proteomes" id="UP001236415"/>
    </source>
</evidence>
<dbReference type="Proteomes" id="UP001236415">
    <property type="component" value="Chromosome"/>
</dbReference>
<dbReference type="InterPro" id="IPR014973">
    <property type="entry name" value="DUF1835"/>
</dbReference>
<protein>
    <submittedName>
        <fullName evidence="2">DUF1835 domain-containing protein</fullName>
    </submittedName>
</protein>
<gene>
    <name evidence="2" type="ORF">QPK24_04670</name>
</gene>
<keyword evidence="3" id="KW-1185">Reference proteome</keyword>
<proteinExistence type="predicted"/>
<evidence type="ECO:0000259" key="1">
    <source>
        <dbReference type="Pfam" id="PF08874"/>
    </source>
</evidence>
<sequence>MYTVGPVFKEMNTDTHLTVRAKYLEQNLGIPAEQYRMTCKQQEEQLAKFRQYDEVVLWFEHDLFDQTMLCYLLSFFAHQDLGNTKLNLLTIGEFPGIERFRGLGQLTTEQLLTLSGTWQLVSSKELQLGDALWKAYASRDLDELRQLLDGDTSALPFAKEAYLAYLSRLSSEPDGIGSVEQEVMKEIAAGEHSPDGLFRKVGNTLHQLGLGDLEFWYVLRTMAERSQPLIMLEGVEDFKTDTTGGASFKNASISLTKAGLSRV</sequence>
<dbReference type="EMBL" id="CP127162">
    <property type="protein sequence ID" value="WIV21392.1"/>
    <property type="molecule type" value="Genomic_DNA"/>
</dbReference>
<reference evidence="2 3" key="1">
    <citation type="submission" date="2023-06" db="EMBL/GenBank/DDBJ databases">
        <title>Paenibacillus polygonum sp. nov., an endophytic bacterium, isolated from Polygonum lapathifolium L. in Nanji Wetland National Nature Reserve, South of Poyang Lake, Jiangxi Province, China.</title>
        <authorList>
            <person name="Yu Z."/>
        </authorList>
    </citation>
    <scope>NUCLEOTIDE SEQUENCE [LARGE SCALE GENOMIC DNA]</scope>
    <source>
        <strain evidence="2 3">C31</strain>
    </source>
</reference>
<dbReference type="Pfam" id="PF08874">
    <property type="entry name" value="DUF1835"/>
    <property type="match status" value="1"/>
</dbReference>
<feature type="domain" description="DUF1835" evidence="1">
    <location>
        <begin position="2"/>
        <end position="80"/>
    </location>
</feature>
<organism evidence="2 3">
    <name type="scientific">Paenibacillus polygoni</name>
    <dbReference type="NCBI Taxonomy" id="3050112"/>
    <lineage>
        <taxon>Bacteria</taxon>
        <taxon>Bacillati</taxon>
        <taxon>Bacillota</taxon>
        <taxon>Bacilli</taxon>
        <taxon>Bacillales</taxon>
        <taxon>Paenibacillaceae</taxon>
        <taxon>Paenibacillus</taxon>
    </lineage>
</organism>